<protein>
    <submittedName>
        <fullName evidence="4">Transcriptional regulator, TetR family</fullName>
    </submittedName>
</protein>
<dbReference type="EMBL" id="FUXI01000005">
    <property type="protein sequence ID" value="SJZ51479.1"/>
    <property type="molecule type" value="Genomic_DNA"/>
</dbReference>
<evidence type="ECO:0000313" key="4">
    <source>
        <dbReference type="EMBL" id="SJZ51479.1"/>
    </source>
</evidence>
<dbReference type="InterPro" id="IPR039532">
    <property type="entry name" value="TetR_C_Firmicutes"/>
</dbReference>
<keyword evidence="5" id="KW-1185">Reference proteome</keyword>
<accession>A0A1T4L9R2</accession>
<dbReference type="STRING" id="263852.SAMN02745116_00581"/>
<sequence length="198" mass="22879">MDLRVKKTQKAIFEAFIKLSGEKGVESVTVQDISKEAMINRATFYAHYKDKEDLYNQILDSLVTSFTSVIDEEKVIVKNRLQVKKIELILSIFYKEVRSTLSSAYALFEGSSQEILRQKFAAVLQKKYETIFKVLRITENKIEVPVDFIIEYMTGIFISTLHWWMKTDSEMTPQQMAQLVVKLIGNGHLTVLGIEVER</sequence>
<keyword evidence="1 2" id="KW-0238">DNA-binding</keyword>
<organism evidence="4 5">
    <name type="scientific">Pilibacter termitis</name>
    <dbReference type="NCBI Taxonomy" id="263852"/>
    <lineage>
        <taxon>Bacteria</taxon>
        <taxon>Bacillati</taxon>
        <taxon>Bacillota</taxon>
        <taxon>Bacilli</taxon>
        <taxon>Lactobacillales</taxon>
        <taxon>Enterococcaceae</taxon>
        <taxon>Pilibacter</taxon>
    </lineage>
</organism>
<evidence type="ECO:0000256" key="2">
    <source>
        <dbReference type="PROSITE-ProRule" id="PRU00335"/>
    </source>
</evidence>
<dbReference type="SUPFAM" id="SSF46689">
    <property type="entry name" value="Homeodomain-like"/>
    <property type="match status" value="1"/>
</dbReference>
<evidence type="ECO:0000256" key="1">
    <source>
        <dbReference type="ARBA" id="ARBA00023125"/>
    </source>
</evidence>
<name>A0A1T4L9R2_9ENTE</name>
<dbReference type="AlphaFoldDB" id="A0A1T4L9R2"/>
<dbReference type="Pfam" id="PF14278">
    <property type="entry name" value="TetR_C_8"/>
    <property type="match status" value="1"/>
</dbReference>
<dbReference type="GO" id="GO:0003677">
    <property type="term" value="F:DNA binding"/>
    <property type="evidence" value="ECO:0007669"/>
    <property type="project" value="UniProtKB-UniRule"/>
</dbReference>
<evidence type="ECO:0000259" key="3">
    <source>
        <dbReference type="PROSITE" id="PS50977"/>
    </source>
</evidence>
<dbReference type="Pfam" id="PF00440">
    <property type="entry name" value="TetR_N"/>
    <property type="match status" value="1"/>
</dbReference>
<gene>
    <name evidence="4" type="ORF">SAMN02745116_00581</name>
</gene>
<feature type="domain" description="HTH tetR-type" evidence="3">
    <location>
        <begin position="6"/>
        <end position="66"/>
    </location>
</feature>
<dbReference type="RefSeq" id="WP_234984609.1">
    <property type="nucleotide sequence ID" value="NZ_FUXI01000005.1"/>
</dbReference>
<dbReference type="InterPro" id="IPR001647">
    <property type="entry name" value="HTH_TetR"/>
</dbReference>
<evidence type="ECO:0000313" key="5">
    <source>
        <dbReference type="Proteomes" id="UP000190328"/>
    </source>
</evidence>
<dbReference type="InterPro" id="IPR009057">
    <property type="entry name" value="Homeodomain-like_sf"/>
</dbReference>
<dbReference type="InterPro" id="IPR050624">
    <property type="entry name" value="HTH-type_Tx_Regulator"/>
</dbReference>
<dbReference type="PANTHER" id="PTHR43479:SF7">
    <property type="entry name" value="TETR-FAMILY TRANSCRIPTIONAL REGULATOR"/>
    <property type="match status" value="1"/>
</dbReference>
<reference evidence="4 5" key="1">
    <citation type="submission" date="2017-02" db="EMBL/GenBank/DDBJ databases">
        <authorList>
            <person name="Peterson S.W."/>
        </authorList>
    </citation>
    <scope>NUCLEOTIDE SEQUENCE [LARGE SCALE GENOMIC DNA]</scope>
    <source>
        <strain evidence="4 5">ATCC BAA-1030</strain>
    </source>
</reference>
<feature type="DNA-binding region" description="H-T-H motif" evidence="2">
    <location>
        <begin position="29"/>
        <end position="48"/>
    </location>
</feature>
<dbReference type="PANTHER" id="PTHR43479">
    <property type="entry name" value="ACREF/ENVCD OPERON REPRESSOR-RELATED"/>
    <property type="match status" value="1"/>
</dbReference>
<dbReference type="PROSITE" id="PS50977">
    <property type="entry name" value="HTH_TETR_2"/>
    <property type="match status" value="1"/>
</dbReference>
<dbReference type="Proteomes" id="UP000190328">
    <property type="component" value="Unassembled WGS sequence"/>
</dbReference>
<dbReference type="Gene3D" id="1.10.357.10">
    <property type="entry name" value="Tetracycline Repressor, domain 2"/>
    <property type="match status" value="1"/>
</dbReference>
<proteinExistence type="predicted"/>